<comment type="caution">
    <text evidence="9">The sequence shown here is derived from an EMBL/GenBank/DDBJ whole genome shotgun (WGS) entry which is preliminary data.</text>
</comment>
<feature type="transmembrane region" description="Helical" evidence="7">
    <location>
        <begin position="155"/>
        <end position="176"/>
    </location>
</feature>
<gene>
    <name evidence="9" type="ORF">AB447_200440</name>
    <name evidence="10" type="ORF">P8828_06525</name>
</gene>
<feature type="transmembrane region" description="Helical" evidence="7">
    <location>
        <begin position="7"/>
        <end position="27"/>
    </location>
</feature>
<comment type="similarity">
    <text evidence="2">Belongs to the EamA transporter family.</text>
</comment>
<protein>
    <submittedName>
        <fullName evidence="10">DMT family transporter</fullName>
    </submittedName>
    <submittedName>
        <fullName evidence="9">Multidrug transporter</fullName>
    </submittedName>
</protein>
<dbReference type="OrthoDB" id="9805239at2"/>
<organism evidence="9 11">
    <name type="scientific">Bacillus glycinifermentans</name>
    <dbReference type="NCBI Taxonomy" id="1664069"/>
    <lineage>
        <taxon>Bacteria</taxon>
        <taxon>Bacillati</taxon>
        <taxon>Bacillota</taxon>
        <taxon>Bacilli</taxon>
        <taxon>Bacillales</taxon>
        <taxon>Bacillaceae</taxon>
        <taxon>Bacillus</taxon>
    </lineage>
</organism>
<feature type="transmembrane region" description="Helical" evidence="7">
    <location>
        <begin position="97"/>
        <end position="116"/>
    </location>
</feature>
<keyword evidence="4 7" id="KW-0812">Transmembrane</keyword>
<feature type="transmembrane region" description="Helical" evidence="7">
    <location>
        <begin position="188"/>
        <end position="207"/>
    </location>
</feature>
<dbReference type="PANTHER" id="PTHR32322:SF18">
    <property type="entry name" value="S-ADENOSYLMETHIONINE_S-ADENOSYLHOMOCYSTEINE TRANSPORTER"/>
    <property type="match status" value="1"/>
</dbReference>
<evidence type="ECO:0000313" key="11">
    <source>
        <dbReference type="Proteomes" id="UP000036168"/>
    </source>
</evidence>
<dbReference type="InterPro" id="IPR037185">
    <property type="entry name" value="EmrE-like"/>
</dbReference>
<dbReference type="GO" id="GO:0005886">
    <property type="term" value="C:plasma membrane"/>
    <property type="evidence" value="ECO:0007669"/>
    <property type="project" value="UniProtKB-SubCell"/>
</dbReference>
<keyword evidence="6 7" id="KW-0472">Membrane</keyword>
<name>A0A0T6BVE7_9BACI</name>
<evidence type="ECO:0000259" key="8">
    <source>
        <dbReference type="Pfam" id="PF00892"/>
    </source>
</evidence>
<reference evidence="10 12" key="3">
    <citation type="submission" date="2023-03" db="EMBL/GenBank/DDBJ databases">
        <title>Agriculturally important microbes genome sequencing.</title>
        <authorList>
            <person name="Dunlap C."/>
        </authorList>
    </citation>
    <scope>NUCLEOTIDE SEQUENCE [LARGE SCALE GENOMIC DNA]</scope>
    <source>
        <strain evidence="10 12">CBP-3203</strain>
    </source>
</reference>
<evidence type="ECO:0000313" key="9">
    <source>
        <dbReference type="EMBL" id="KRT95616.1"/>
    </source>
</evidence>
<dbReference type="STRING" id="1664069.BGLY_0257"/>
<keyword evidence="12" id="KW-1185">Reference proteome</keyword>
<dbReference type="SUPFAM" id="SSF103481">
    <property type="entry name" value="Multidrug resistance efflux transporter EmrE"/>
    <property type="match status" value="2"/>
</dbReference>
<evidence type="ECO:0000256" key="3">
    <source>
        <dbReference type="ARBA" id="ARBA00022475"/>
    </source>
</evidence>
<dbReference type="Proteomes" id="UP000036168">
    <property type="component" value="Unassembled WGS sequence"/>
</dbReference>
<evidence type="ECO:0000256" key="6">
    <source>
        <dbReference type="ARBA" id="ARBA00023136"/>
    </source>
</evidence>
<sequence>MNHRPETAGHLAAVLTILIWGTTFVSTKVLLEDFSPMEILFYRFLLGLIVLLIVDPRVLNVQSLRQEILFAGAGLCGVTLYFLLENIALTYTYASNVGMIVSVIPMITAVLAHFLLDGEKLKPHFFIGFAAAFTGLLLISFNGNVVLKLNPFGDLLAAASAFVWGIYAILMKKISVFRHHTIQCTQRIFLYGLIFMIPALFMFDFRFTLSPFASSVNLLNILFLGAGASALCFVTWNWSVGVLGAVKTSAYIYMVPVITIAASIIILHEQLTWIALVGGALTLTGLYISEMKSKPQLKEEHTS</sequence>
<dbReference type="Pfam" id="PF00892">
    <property type="entry name" value="EamA"/>
    <property type="match status" value="2"/>
</dbReference>
<feature type="transmembrane region" description="Helical" evidence="7">
    <location>
        <begin position="273"/>
        <end position="289"/>
    </location>
</feature>
<feature type="transmembrane region" description="Helical" evidence="7">
    <location>
        <begin position="39"/>
        <end position="56"/>
    </location>
</feature>
<dbReference type="EMBL" id="JARRTL010000007">
    <property type="protein sequence ID" value="MEC0484505.1"/>
    <property type="molecule type" value="Genomic_DNA"/>
</dbReference>
<dbReference type="RefSeq" id="WP_048355769.1">
    <property type="nucleotide sequence ID" value="NZ_CP023481.1"/>
</dbReference>
<dbReference type="InterPro" id="IPR000620">
    <property type="entry name" value="EamA_dom"/>
</dbReference>
<evidence type="ECO:0000313" key="12">
    <source>
        <dbReference type="Proteomes" id="UP001341297"/>
    </source>
</evidence>
<dbReference type="PANTHER" id="PTHR32322">
    <property type="entry name" value="INNER MEMBRANE TRANSPORTER"/>
    <property type="match status" value="1"/>
</dbReference>
<evidence type="ECO:0000256" key="7">
    <source>
        <dbReference type="SAM" id="Phobius"/>
    </source>
</evidence>
<keyword evidence="5 7" id="KW-1133">Transmembrane helix</keyword>
<feature type="transmembrane region" description="Helical" evidence="7">
    <location>
        <begin position="125"/>
        <end position="143"/>
    </location>
</feature>
<evidence type="ECO:0000256" key="4">
    <source>
        <dbReference type="ARBA" id="ARBA00022692"/>
    </source>
</evidence>
<feature type="domain" description="EamA" evidence="8">
    <location>
        <begin position="8"/>
        <end position="140"/>
    </location>
</feature>
<feature type="domain" description="EamA" evidence="8">
    <location>
        <begin position="152"/>
        <end position="288"/>
    </location>
</feature>
<proteinExistence type="inferred from homology"/>
<reference evidence="9" key="2">
    <citation type="submission" date="2015-10" db="EMBL/GenBank/DDBJ databases">
        <authorList>
            <person name="Gilbert D.G."/>
        </authorList>
    </citation>
    <scope>NUCLEOTIDE SEQUENCE</scope>
    <source>
        <strain evidence="9">GO-13</strain>
    </source>
</reference>
<evidence type="ECO:0000256" key="5">
    <source>
        <dbReference type="ARBA" id="ARBA00022989"/>
    </source>
</evidence>
<keyword evidence="3" id="KW-1003">Cell membrane</keyword>
<accession>A0A0T6BVE7</accession>
<evidence type="ECO:0000256" key="1">
    <source>
        <dbReference type="ARBA" id="ARBA00004651"/>
    </source>
</evidence>
<dbReference type="EMBL" id="LECW02000001">
    <property type="protein sequence ID" value="KRT95616.1"/>
    <property type="molecule type" value="Genomic_DNA"/>
</dbReference>
<comment type="subcellular location">
    <subcellularLocation>
        <location evidence="1">Cell membrane</location>
        <topology evidence="1">Multi-pass membrane protein</topology>
    </subcellularLocation>
</comment>
<dbReference type="AlphaFoldDB" id="A0A0T6BVE7"/>
<evidence type="ECO:0000313" key="10">
    <source>
        <dbReference type="EMBL" id="MEC0484505.1"/>
    </source>
</evidence>
<reference evidence="9 11" key="1">
    <citation type="journal article" date="2015" name="Int. J. Syst. Evol. Microbiol.">
        <title>Bacillus glycinifermentans sp. nov., isolated from fermented soybean paste.</title>
        <authorList>
            <person name="Kim S.J."/>
            <person name="Dunlap C.A."/>
            <person name="Kwon S.W."/>
            <person name="Rooney A.P."/>
        </authorList>
    </citation>
    <scope>NUCLEOTIDE SEQUENCE [LARGE SCALE GENOMIC DNA]</scope>
    <source>
        <strain evidence="9 11">GO-13</strain>
    </source>
</reference>
<feature type="transmembrane region" description="Helical" evidence="7">
    <location>
        <begin position="250"/>
        <end position="267"/>
    </location>
</feature>
<evidence type="ECO:0000256" key="2">
    <source>
        <dbReference type="ARBA" id="ARBA00007362"/>
    </source>
</evidence>
<feature type="transmembrane region" description="Helical" evidence="7">
    <location>
        <begin position="68"/>
        <end position="91"/>
    </location>
</feature>
<feature type="transmembrane region" description="Helical" evidence="7">
    <location>
        <begin position="219"/>
        <end position="238"/>
    </location>
</feature>
<dbReference type="Proteomes" id="UP001341297">
    <property type="component" value="Unassembled WGS sequence"/>
</dbReference>
<dbReference type="InterPro" id="IPR050638">
    <property type="entry name" value="AA-Vitamin_Transporters"/>
</dbReference>